<keyword evidence="2" id="KW-1133">Transmembrane helix</keyword>
<evidence type="ECO:0000256" key="2">
    <source>
        <dbReference type="SAM" id="Phobius"/>
    </source>
</evidence>
<evidence type="ECO:0000313" key="4">
    <source>
        <dbReference type="Proteomes" id="UP001226577"/>
    </source>
</evidence>
<dbReference type="RefSeq" id="WP_307307792.1">
    <property type="nucleotide sequence ID" value="NZ_JAUSRE010000010.1"/>
</dbReference>
<dbReference type="EMBL" id="JAUSRE010000010">
    <property type="protein sequence ID" value="MDP9888594.1"/>
    <property type="molecule type" value="Genomic_DNA"/>
</dbReference>
<evidence type="ECO:0000313" key="3">
    <source>
        <dbReference type="EMBL" id="MDP9888594.1"/>
    </source>
</evidence>
<protein>
    <submittedName>
        <fullName evidence="3">Multisubunit Na+/H+ antiporter MnhC subunit</fullName>
    </submittedName>
</protein>
<organism evidence="3 4">
    <name type="scientific">Pseudarthrobacter enclensis</name>
    <dbReference type="NCBI Taxonomy" id="993070"/>
    <lineage>
        <taxon>Bacteria</taxon>
        <taxon>Bacillati</taxon>
        <taxon>Actinomycetota</taxon>
        <taxon>Actinomycetes</taxon>
        <taxon>Micrococcales</taxon>
        <taxon>Micrococcaceae</taxon>
        <taxon>Pseudarthrobacter</taxon>
    </lineage>
</organism>
<feature type="transmembrane region" description="Helical" evidence="2">
    <location>
        <begin position="29"/>
        <end position="47"/>
    </location>
</feature>
<dbReference type="Proteomes" id="UP001226577">
    <property type="component" value="Unassembled WGS sequence"/>
</dbReference>
<evidence type="ECO:0000256" key="1">
    <source>
        <dbReference type="SAM" id="MobiDB-lite"/>
    </source>
</evidence>
<accession>A0ABT9RWJ9</accession>
<gene>
    <name evidence="3" type="ORF">J2X98_002187</name>
</gene>
<feature type="region of interest" description="Disordered" evidence="1">
    <location>
        <begin position="1"/>
        <end position="22"/>
    </location>
</feature>
<feature type="transmembrane region" description="Helical" evidence="2">
    <location>
        <begin position="141"/>
        <end position="160"/>
    </location>
</feature>
<sequence length="224" mass="22325">MPATRARTGEPSQNGSPAPAQAPLTLPRALTITGLILGLAAAAHTAGGGHLPPAPVLGLLAVLVLLPVTVLARRRLSLASIAAALGAGQLALHTAFTSLPGPVGHCGPAGIAAHGHHQAQTIPDCAAGTGALTLHVPALPGPLMVTAHVLAVAATALLLAHGETMLWRALAWLAPQTIDLNPSPLPQWTAPAPPRASWIPGLHPAVGTRLLRGPPASSPGTVSV</sequence>
<proteinExistence type="predicted"/>
<name>A0ABT9RWJ9_9MICC</name>
<keyword evidence="2" id="KW-0812">Transmembrane</keyword>
<keyword evidence="4" id="KW-1185">Reference proteome</keyword>
<comment type="caution">
    <text evidence="3">The sequence shown here is derived from an EMBL/GenBank/DDBJ whole genome shotgun (WGS) entry which is preliminary data.</text>
</comment>
<feature type="transmembrane region" description="Helical" evidence="2">
    <location>
        <begin position="78"/>
        <end position="96"/>
    </location>
</feature>
<reference evidence="3 4" key="1">
    <citation type="submission" date="2023-07" db="EMBL/GenBank/DDBJ databases">
        <title>Sorghum-associated microbial communities from plants grown in Nebraska, USA.</title>
        <authorList>
            <person name="Schachtman D."/>
        </authorList>
    </citation>
    <scope>NUCLEOTIDE SEQUENCE [LARGE SCALE GENOMIC DNA]</scope>
    <source>
        <strain evidence="3 4">CC222</strain>
    </source>
</reference>
<keyword evidence="2" id="KW-0472">Membrane</keyword>
<feature type="transmembrane region" description="Helical" evidence="2">
    <location>
        <begin position="53"/>
        <end position="71"/>
    </location>
</feature>